<dbReference type="AlphaFoldDB" id="A0A1L0BLZ9"/>
<dbReference type="OrthoDB" id="369661at2"/>
<dbReference type="SMART" id="SM00283">
    <property type="entry name" value="MA"/>
    <property type="match status" value="1"/>
</dbReference>
<accession>A0A1L0BLZ9</accession>
<evidence type="ECO:0000256" key="2">
    <source>
        <dbReference type="ARBA" id="ARBA00023224"/>
    </source>
</evidence>
<evidence type="ECO:0000313" key="6">
    <source>
        <dbReference type="Proteomes" id="UP000183794"/>
    </source>
</evidence>
<dbReference type="PROSITE" id="PS50111">
    <property type="entry name" value="CHEMOTAXIS_TRANSDUC_2"/>
    <property type="match status" value="1"/>
</dbReference>
<dbReference type="RefSeq" id="WP_075518307.1">
    <property type="nucleotide sequence ID" value="NZ_FPLD01000077.1"/>
</dbReference>
<dbReference type="Pfam" id="PF00015">
    <property type="entry name" value="MCPsignal"/>
    <property type="match status" value="1"/>
</dbReference>
<dbReference type="Proteomes" id="UP000183794">
    <property type="component" value="Unassembled WGS sequence"/>
</dbReference>
<organism evidence="5 6">
    <name type="scientific">Moritella viscosa</name>
    <dbReference type="NCBI Taxonomy" id="80854"/>
    <lineage>
        <taxon>Bacteria</taxon>
        <taxon>Pseudomonadati</taxon>
        <taxon>Pseudomonadota</taxon>
        <taxon>Gammaproteobacteria</taxon>
        <taxon>Alteromonadales</taxon>
        <taxon>Moritellaceae</taxon>
        <taxon>Moritella</taxon>
    </lineage>
</organism>
<reference evidence="5 6" key="1">
    <citation type="submission" date="2016-11" db="EMBL/GenBank/DDBJ databases">
        <authorList>
            <person name="Jaros S."/>
            <person name="Januszkiewicz K."/>
            <person name="Wedrychowicz H."/>
        </authorList>
    </citation>
    <scope>NUCLEOTIDE SEQUENCE [LARGE SCALE GENOMIC DNA]</scope>
    <source>
        <strain evidence="5">NVI 5450</strain>
    </source>
</reference>
<dbReference type="InterPro" id="IPR004089">
    <property type="entry name" value="MCPsignal_dom"/>
</dbReference>
<protein>
    <submittedName>
        <fullName evidence="5">Methyl-accepting chemotaxis protein</fullName>
    </submittedName>
</protein>
<evidence type="ECO:0000256" key="3">
    <source>
        <dbReference type="PROSITE-ProRule" id="PRU00284"/>
    </source>
</evidence>
<evidence type="ECO:0000313" key="5">
    <source>
        <dbReference type="EMBL" id="SGZ05851.1"/>
    </source>
</evidence>
<keyword evidence="2 3" id="KW-0807">Transducer</keyword>
<dbReference type="EMBL" id="FPLD01000077">
    <property type="protein sequence ID" value="SGZ05851.1"/>
    <property type="molecule type" value="Genomic_DNA"/>
</dbReference>
<comment type="subcellular location">
    <subcellularLocation>
        <location evidence="1">Membrane</location>
    </subcellularLocation>
</comment>
<dbReference type="SUPFAM" id="SSF58104">
    <property type="entry name" value="Methyl-accepting chemotaxis protein (MCP) signaling domain"/>
    <property type="match status" value="1"/>
</dbReference>
<dbReference type="GO" id="GO:0016020">
    <property type="term" value="C:membrane"/>
    <property type="evidence" value="ECO:0007669"/>
    <property type="project" value="UniProtKB-SubCell"/>
</dbReference>
<sequence length="399" mass="44371">MTRFNFYQGAALLPLLLMLLLQEWLAAGAIVVTLILVWILVSTLLGKTVDKPREENVENITSVNTNAILVSMLQEEIPPCIDELKDDLNKTQQINSESFITLNSAFYQLLRMSAEQSASLHKVLFSISKDKALALTGKEYYDPDAIDLKTFIESTHQFLNICSDLMMETTAQSNDAVNKIAVMESQMNNINGLVDNAQKIARQTNLLSLNAAIEAARAGEMGRGFTVVAQEIRLLSDTSNKFNEDIRGEVTQAMTTFVEAKSMVESLAKDNAEKSSQTQSRLHLELIKFAELEESLEMNLDNLMSLSVDTKACVNDSVRSLQVEDIISQLSEHSVLQAENMKQVLFACSELLSAEKNVDQDTFVNKLKVAAEQLKQQSLQVQNKTISTGSMNEGEIELF</sequence>
<name>A0A1L0BLZ9_9GAMM</name>
<dbReference type="GO" id="GO:0007165">
    <property type="term" value="P:signal transduction"/>
    <property type="evidence" value="ECO:0007669"/>
    <property type="project" value="UniProtKB-KW"/>
</dbReference>
<dbReference type="PANTHER" id="PTHR32089">
    <property type="entry name" value="METHYL-ACCEPTING CHEMOTAXIS PROTEIN MCPB"/>
    <property type="match status" value="1"/>
</dbReference>
<gene>
    <name evidence="5" type="ORF">NVI5450_2969</name>
</gene>
<evidence type="ECO:0000259" key="4">
    <source>
        <dbReference type="PROSITE" id="PS50111"/>
    </source>
</evidence>
<proteinExistence type="predicted"/>
<dbReference type="GO" id="GO:0006935">
    <property type="term" value="P:chemotaxis"/>
    <property type="evidence" value="ECO:0007669"/>
    <property type="project" value="UniProtKB-ARBA"/>
</dbReference>
<dbReference type="Gene3D" id="1.10.287.950">
    <property type="entry name" value="Methyl-accepting chemotaxis protein"/>
    <property type="match status" value="1"/>
</dbReference>
<evidence type="ECO:0000256" key="1">
    <source>
        <dbReference type="ARBA" id="ARBA00004370"/>
    </source>
</evidence>
<dbReference type="PANTHER" id="PTHR32089:SF112">
    <property type="entry name" value="LYSOZYME-LIKE PROTEIN-RELATED"/>
    <property type="match status" value="1"/>
</dbReference>
<feature type="domain" description="Methyl-accepting transducer" evidence="4">
    <location>
        <begin position="174"/>
        <end position="266"/>
    </location>
</feature>